<feature type="region of interest" description="Disordered" evidence="1">
    <location>
        <begin position="1"/>
        <end position="22"/>
    </location>
</feature>
<dbReference type="EMBL" id="SGPK01000446">
    <property type="protein sequence ID" value="THH03500.1"/>
    <property type="molecule type" value="Genomic_DNA"/>
</dbReference>
<keyword evidence="3" id="KW-1185">Reference proteome</keyword>
<accession>A0A4S4L213</accession>
<evidence type="ECO:0000313" key="2">
    <source>
        <dbReference type="EMBL" id="THH03500.1"/>
    </source>
</evidence>
<evidence type="ECO:0000313" key="3">
    <source>
        <dbReference type="Proteomes" id="UP000308199"/>
    </source>
</evidence>
<dbReference type="AlphaFoldDB" id="A0A4S4L213"/>
<evidence type="ECO:0000256" key="1">
    <source>
        <dbReference type="SAM" id="MobiDB-lite"/>
    </source>
</evidence>
<sequence length="75" mass="8471">MEETMIDDVSDMSSMPPEIAGSRVVRNEDAGRTIEARTSNRYRFPTSSYITNKAVPEDTLIHDAVYKLIFSVQCN</sequence>
<feature type="compositionally biased region" description="Acidic residues" evidence="1">
    <location>
        <begin position="1"/>
        <end position="10"/>
    </location>
</feature>
<dbReference type="Proteomes" id="UP000308199">
    <property type="component" value="Unassembled WGS sequence"/>
</dbReference>
<gene>
    <name evidence="2" type="ORF">EW145_g6205</name>
</gene>
<name>A0A4S4L213_9AGAM</name>
<protein>
    <submittedName>
        <fullName evidence="2">Uncharacterized protein</fullName>
    </submittedName>
</protein>
<organism evidence="2 3">
    <name type="scientific">Phellinidium pouzarii</name>
    <dbReference type="NCBI Taxonomy" id="167371"/>
    <lineage>
        <taxon>Eukaryota</taxon>
        <taxon>Fungi</taxon>
        <taxon>Dikarya</taxon>
        <taxon>Basidiomycota</taxon>
        <taxon>Agaricomycotina</taxon>
        <taxon>Agaricomycetes</taxon>
        <taxon>Hymenochaetales</taxon>
        <taxon>Hymenochaetaceae</taxon>
        <taxon>Phellinidium</taxon>
    </lineage>
</organism>
<comment type="caution">
    <text evidence="2">The sequence shown here is derived from an EMBL/GenBank/DDBJ whole genome shotgun (WGS) entry which is preliminary data.</text>
</comment>
<reference evidence="2 3" key="1">
    <citation type="submission" date="2019-02" db="EMBL/GenBank/DDBJ databases">
        <title>Genome sequencing of the rare red list fungi Phellinidium pouzarii.</title>
        <authorList>
            <person name="Buettner E."/>
            <person name="Kellner H."/>
        </authorList>
    </citation>
    <scope>NUCLEOTIDE SEQUENCE [LARGE SCALE GENOMIC DNA]</scope>
    <source>
        <strain evidence="2 3">DSM 108285</strain>
    </source>
</reference>
<proteinExistence type="predicted"/>